<evidence type="ECO:0008006" key="3">
    <source>
        <dbReference type="Google" id="ProtNLM"/>
    </source>
</evidence>
<comment type="caution">
    <text evidence="1">The sequence shown here is derived from an EMBL/GenBank/DDBJ whole genome shotgun (WGS) entry which is preliminary data.</text>
</comment>
<protein>
    <recommendedName>
        <fullName evidence="3">Small CPxCG-related zinc finger protein</fullName>
    </recommendedName>
</protein>
<keyword evidence="2" id="KW-1185">Reference proteome</keyword>
<name>A0ABW0BNN9_9ACTN</name>
<sequence>MTTALPDTTHRWRCGGCGNLTRFDVTRTRRTTEFWHFDLGGEHRVEETDLVDEVVTSVRCRWCGRDDAVELVSRAEAATATDPSDG</sequence>
<proteinExistence type="predicted"/>
<reference evidence="2" key="1">
    <citation type="journal article" date="2019" name="Int. J. Syst. Evol. Microbiol.">
        <title>The Global Catalogue of Microorganisms (GCM) 10K type strain sequencing project: providing services to taxonomists for standard genome sequencing and annotation.</title>
        <authorList>
            <consortium name="The Broad Institute Genomics Platform"/>
            <consortium name="The Broad Institute Genome Sequencing Center for Infectious Disease"/>
            <person name="Wu L."/>
            <person name="Ma J."/>
        </authorList>
    </citation>
    <scope>NUCLEOTIDE SEQUENCE [LARGE SCALE GENOMIC DNA]</scope>
    <source>
        <strain evidence="2">DFY41</strain>
    </source>
</reference>
<dbReference type="Proteomes" id="UP001596087">
    <property type="component" value="Unassembled WGS sequence"/>
</dbReference>
<dbReference type="RefSeq" id="WP_378592833.1">
    <property type="nucleotide sequence ID" value="NZ_JBHSKD010000027.1"/>
</dbReference>
<evidence type="ECO:0000313" key="1">
    <source>
        <dbReference type="EMBL" id="MFC5179000.1"/>
    </source>
</evidence>
<evidence type="ECO:0000313" key="2">
    <source>
        <dbReference type="Proteomes" id="UP001596087"/>
    </source>
</evidence>
<accession>A0ABW0BNN9</accession>
<organism evidence="1 2">
    <name type="scientific">Nocardioides taihuensis</name>
    <dbReference type="NCBI Taxonomy" id="1835606"/>
    <lineage>
        <taxon>Bacteria</taxon>
        <taxon>Bacillati</taxon>
        <taxon>Actinomycetota</taxon>
        <taxon>Actinomycetes</taxon>
        <taxon>Propionibacteriales</taxon>
        <taxon>Nocardioidaceae</taxon>
        <taxon>Nocardioides</taxon>
    </lineage>
</organism>
<gene>
    <name evidence="1" type="ORF">ACFPGP_20120</name>
</gene>
<dbReference type="EMBL" id="JBHSKD010000027">
    <property type="protein sequence ID" value="MFC5179000.1"/>
    <property type="molecule type" value="Genomic_DNA"/>
</dbReference>